<keyword evidence="1" id="KW-0812">Transmembrane</keyword>
<evidence type="ECO:0008006" key="7">
    <source>
        <dbReference type="Google" id="ProtNLM"/>
    </source>
</evidence>
<evidence type="ECO:0000313" key="3">
    <source>
        <dbReference type="EMBL" id="NSK14306.1"/>
    </source>
</evidence>
<dbReference type="Proteomes" id="UP000528555">
    <property type="component" value="Unassembled WGS sequence"/>
</dbReference>
<protein>
    <recommendedName>
        <fullName evidence="7">DUF2207 domain-containing protein</fullName>
    </recommendedName>
</protein>
<evidence type="ECO:0000313" key="6">
    <source>
        <dbReference type="Proteomes" id="UP000701680"/>
    </source>
</evidence>
<proteinExistence type="predicted"/>
<accession>A0A850HHH4</accession>
<feature type="signal peptide" evidence="2">
    <location>
        <begin position="1"/>
        <end position="30"/>
    </location>
</feature>
<evidence type="ECO:0000313" key="5">
    <source>
        <dbReference type="Proteomes" id="UP000528555"/>
    </source>
</evidence>
<dbReference type="AlphaFoldDB" id="A0A850HHH4"/>
<keyword evidence="5" id="KW-1185">Reference proteome</keyword>
<evidence type="ECO:0000256" key="1">
    <source>
        <dbReference type="SAM" id="Phobius"/>
    </source>
</evidence>
<organism evidence="4 5">
    <name type="scientific">Dorea phocaeensis</name>
    <dbReference type="NCBI Taxonomy" id="2040291"/>
    <lineage>
        <taxon>Bacteria</taxon>
        <taxon>Bacillati</taxon>
        <taxon>Bacillota</taxon>
        <taxon>Clostridia</taxon>
        <taxon>Lachnospirales</taxon>
        <taxon>Lachnospiraceae</taxon>
        <taxon>Dorea</taxon>
    </lineage>
</organism>
<dbReference type="EMBL" id="JAAIUO010000002">
    <property type="protein sequence ID" value="NSK14306.1"/>
    <property type="molecule type" value="Genomic_DNA"/>
</dbReference>
<sequence>MRTENRWIKSCLRVLLLCLCFFVFGQNARAKEQPLDEIERESIWLETRDDGSLDITYEIDWKVLDDTSEGPLEWVKIGIPNEYVEEITPLSGSIDEISYYVDDGEYVRIDLDREYREGESVRMKFSIHQHQMYQNDKDAYRYTFTPGWFDEMEIKELAIAWKAEEGTLSSMEETSLNGEKWYIERFSNLKPGEKISIKMEYPKNQYAFCDDYNKRAREGSQADMVMTIVMFGGCMAVLPLTAVVMYAFRKKWFQKDNYERHSGLGTAYVKRSGTYYGHGRSGGGGCACACACACAGGGRAGCSRKDFYYRRMIQMGFGQCDAKGLKQRFDNLEEK</sequence>
<reference evidence="5 6" key="1">
    <citation type="journal article" date="2020" name="Cell Host Microbe">
        <title>Functional and Genomic Variation between Human-Derived Isolates of Lachnospiraceae Reveals Inter- and Intra-Species Diversity.</title>
        <authorList>
            <person name="Sorbara M.T."/>
            <person name="Littmann E.R."/>
            <person name="Fontana E."/>
            <person name="Moody T.U."/>
            <person name="Kohout C.E."/>
            <person name="Gjonbalaj M."/>
            <person name="Eaton V."/>
            <person name="Seok R."/>
            <person name="Leiner I.M."/>
            <person name="Pamer E.G."/>
        </authorList>
    </citation>
    <scope>NUCLEOTIDE SEQUENCE [LARGE SCALE GENOMIC DNA]</scope>
    <source>
        <strain evidence="4 5">MSK.17.11</strain>
        <strain evidence="3 6">MSK.17.38</strain>
    </source>
</reference>
<gene>
    <name evidence="4" type="ORF">G5A66_02865</name>
    <name evidence="3" type="ORF">G5A75_05335</name>
</gene>
<comment type="caution">
    <text evidence="4">The sequence shown here is derived from an EMBL/GenBank/DDBJ whole genome shotgun (WGS) entry which is preliminary data.</text>
</comment>
<evidence type="ECO:0000256" key="2">
    <source>
        <dbReference type="SAM" id="SignalP"/>
    </source>
</evidence>
<keyword evidence="1" id="KW-1133">Transmembrane helix</keyword>
<reference evidence="4" key="2">
    <citation type="submission" date="2020-02" db="EMBL/GenBank/DDBJ databases">
        <authorList>
            <person name="Littmann E."/>
            <person name="Sorbara M."/>
        </authorList>
    </citation>
    <scope>NUCLEOTIDE SEQUENCE</scope>
    <source>
        <strain evidence="4">MSK.17.11</strain>
        <strain evidence="3">MSK.17.38</strain>
    </source>
</reference>
<name>A0A850HHH4_9FIRM</name>
<feature type="chain" id="PRO_5032322505" description="DUF2207 domain-containing protein" evidence="2">
    <location>
        <begin position="31"/>
        <end position="335"/>
    </location>
</feature>
<dbReference type="RefSeq" id="WP_173814497.1">
    <property type="nucleotide sequence ID" value="NZ_JAAITX010000002.1"/>
</dbReference>
<keyword evidence="2" id="KW-0732">Signal</keyword>
<dbReference type="EMBL" id="JAAITX010000002">
    <property type="protein sequence ID" value="NVH57607.1"/>
    <property type="molecule type" value="Genomic_DNA"/>
</dbReference>
<feature type="transmembrane region" description="Helical" evidence="1">
    <location>
        <begin position="224"/>
        <end position="248"/>
    </location>
</feature>
<evidence type="ECO:0000313" key="4">
    <source>
        <dbReference type="EMBL" id="NVH57607.1"/>
    </source>
</evidence>
<dbReference type="Proteomes" id="UP000701680">
    <property type="component" value="Unassembled WGS sequence"/>
</dbReference>
<keyword evidence="1" id="KW-0472">Membrane</keyword>